<proteinExistence type="predicted"/>
<organism evidence="2 3">
    <name type="scientific">Dreissena polymorpha</name>
    <name type="common">Zebra mussel</name>
    <name type="synonym">Mytilus polymorpha</name>
    <dbReference type="NCBI Taxonomy" id="45954"/>
    <lineage>
        <taxon>Eukaryota</taxon>
        <taxon>Metazoa</taxon>
        <taxon>Spiralia</taxon>
        <taxon>Lophotrochozoa</taxon>
        <taxon>Mollusca</taxon>
        <taxon>Bivalvia</taxon>
        <taxon>Autobranchia</taxon>
        <taxon>Heteroconchia</taxon>
        <taxon>Euheterodonta</taxon>
        <taxon>Imparidentia</taxon>
        <taxon>Neoheterodontei</taxon>
        <taxon>Myida</taxon>
        <taxon>Dreissenoidea</taxon>
        <taxon>Dreissenidae</taxon>
        <taxon>Dreissena</taxon>
    </lineage>
</organism>
<accession>A0A9D4GR69</accession>
<gene>
    <name evidence="2" type="ORF">DPMN_123877</name>
</gene>
<evidence type="ECO:0000256" key="1">
    <source>
        <dbReference type="SAM" id="SignalP"/>
    </source>
</evidence>
<feature type="chain" id="PRO_5038669889" evidence="1">
    <location>
        <begin position="19"/>
        <end position="76"/>
    </location>
</feature>
<protein>
    <submittedName>
        <fullName evidence="2">Uncharacterized protein</fullName>
    </submittedName>
</protein>
<keyword evidence="1" id="KW-0732">Signal</keyword>
<dbReference type="Proteomes" id="UP000828390">
    <property type="component" value="Unassembled WGS sequence"/>
</dbReference>
<evidence type="ECO:0000313" key="3">
    <source>
        <dbReference type="Proteomes" id="UP000828390"/>
    </source>
</evidence>
<dbReference type="EMBL" id="JAIWYP010000005">
    <property type="protein sequence ID" value="KAH3822106.1"/>
    <property type="molecule type" value="Genomic_DNA"/>
</dbReference>
<sequence>MYLSALIMYMSGITRILAMVVTACSTGLKASAWGGNVIDSDVTTCIGVIRGNPLMEQELDGICQRTSVNGQSQQLS</sequence>
<comment type="caution">
    <text evidence="2">The sequence shown here is derived from an EMBL/GenBank/DDBJ whole genome shotgun (WGS) entry which is preliminary data.</text>
</comment>
<name>A0A9D4GR69_DREPO</name>
<dbReference type="AlphaFoldDB" id="A0A9D4GR69"/>
<feature type="signal peptide" evidence="1">
    <location>
        <begin position="1"/>
        <end position="18"/>
    </location>
</feature>
<keyword evidence="3" id="KW-1185">Reference proteome</keyword>
<reference evidence="2" key="1">
    <citation type="journal article" date="2019" name="bioRxiv">
        <title>The Genome of the Zebra Mussel, Dreissena polymorpha: A Resource for Invasive Species Research.</title>
        <authorList>
            <person name="McCartney M.A."/>
            <person name="Auch B."/>
            <person name="Kono T."/>
            <person name="Mallez S."/>
            <person name="Zhang Y."/>
            <person name="Obille A."/>
            <person name="Becker A."/>
            <person name="Abrahante J.E."/>
            <person name="Garbe J."/>
            <person name="Badalamenti J.P."/>
            <person name="Herman A."/>
            <person name="Mangelson H."/>
            <person name="Liachko I."/>
            <person name="Sullivan S."/>
            <person name="Sone E.D."/>
            <person name="Koren S."/>
            <person name="Silverstein K.A.T."/>
            <person name="Beckman K.B."/>
            <person name="Gohl D.M."/>
        </authorList>
    </citation>
    <scope>NUCLEOTIDE SEQUENCE</scope>
    <source>
        <strain evidence="2">Duluth1</strain>
        <tissue evidence="2">Whole animal</tissue>
    </source>
</reference>
<reference evidence="2" key="2">
    <citation type="submission" date="2020-11" db="EMBL/GenBank/DDBJ databases">
        <authorList>
            <person name="McCartney M.A."/>
            <person name="Auch B."/>
            <person name="Kono T."/>
            <person name="Mallez S."/>
            <person name="Becker A."/>
            <person name="Gohl D.M."/>
            <person name="Silverstein K.A.T."/>
            <person name="Koren S."/>
            <person name="Bechman K.B."/>
            <person name="Herman A."/>
            <person name="Abrahante J.E."/>
            <person name="Garbe J."/>
        </authorList>
    </citation>
    <scope>NUCLEOTIDE SEQUENCE</scope>
    <source>
        <strain evidence="2">Duluth1</strain>
        <tissue evidence="2">Whole animal</tissue>
    </source>
</reference>
<evidence type="ECO:0000313" key="2">
    <source>
        <dbReference type="EMBL" id="KAH3822106.1"/>
    </source>
</evidence>